<dbReference type="PROSITE" id="PS51257">
    <property type="entry name" value="PROKAR_LIPOPROTEIN"/>
    <property type="match status" value="1"/>
</dbReference>
<protein>
    <submittedName>
        <fullName evidence="1">Uncharacterized protein</fullName>
    </submittedName>
</protein>
<reference evidence="1 2" key="1">
    <citation type="submission" date="2016-10" db="EMBL/GenBank/DDBJ databases">
        <authorList>
            <person name="de Groot N.N."/>
        </authorList>
    </citation>
    <scope>NUCLEOTIDE SEQUENCE [LARGE SCALE GENOMIC DNA]</scope>
    <source>
        <strain evidence="1 2">DSM 43794</strain>
    </source>
</reference>
<dbReference type="AlphaFoldDB" id="A0A1H1HUP8"/>
<proteinExistence type="predicted"/>
<gene>
    <name evidence="1" type="ORF">SAMN04489764_4843</name>
</gene>
<dbReference type="Proteomes" id="UP000217103">
    <property type="component" value="Unassembled WGS sequence"/>
</dbReference>
<evidence type="ECO:0000313" key="2">
    <source>
        <dbReference type="Proteomes" id="UP000217103"/>
    </source>
</evidence>
<dbReference type="RefSeq" id="WP_093262203.1">
    <property type="nucleotide sequence ID" value="NZ_FNKK01000002.1"/>
</dbReference>
<name>A0A1H1HUP8_9ACTN</name>
<evidence type="ECO:0000313" key="1">
    <source>
        <dbReference type="EMBL" id="SDR29133.1"/>
    </source>
</evidence>
<accession>A0A1H1HUP8</accession>
<dbReference type="OrthoDB" id="3539337at2"/>
<organism evidence="1 2">
    <name type="scientific">Thermostaphylospora chromogena</name>
    <dbReference type="NCBI Taxonomy" id="35622"/>
    <lineage>
        <taxon>Bacteria</taxon>
        <taxon>Bacillati</taxon>
        <taxon>Actinomycetota</taxon>
        <taxon>Actinomycetes</taxon>
        <taxon>Streptosporangiales</taxon>
        <taxon>Thermomonosporaceae</taxon>
        <taxon>Thermostaphylospora</taxon>
    </lineage>
</organism>
<sequence>MRLPPRVIVPVAAVVLVTGCGEVQELNNKVDQAQACLEATRVVTGINDKIVEMRNNPEQLSQILEDSAAKLQDAAEKAGDTTLREALEGLAGVYRNLDISDVNSAVDAAQKALADTAKYAAEITAACT</sequence>
<keyword evidence="2" id="KW-1185">Reference proteome</keyword>
<dbReference type="EMBL" id="FNKK01000002">
    <property type="protein sequence ID" value="SDR29133.1"/>
    <property type="molecule type" value="Genomic_DNA"/>
</dbReference>
<dbReference type="STRING" id="35622.SAMN04489764_4843"/>